<reference evidence="2 3" key="1">
    <citation type="journal article" date="2007" name="Appl. Environ. Microbiol.">
        <title>Rhizobial factors required for stem nodule maturation and maintenance in Sesbania rostrata-Azorhizobium caulinodans ORS571 symbiosis.</title>
        <authorList>
            <person name="Suzuki S."/>
            <person name="Aono T."/>
            <person name="Lee KB."/>
            <person name="Suzuki T."/>
            <person name="Liu CT."/>
            <person name="Miwa H."/>
            <person name="Wakao S."/>
            <person name="Iki T."/>
            <person name="Oyaizu H."/>
        </authorList>
    </citation>
    <scope>NUCLEOTIDE SEQUENCE [LARGE SCALE GENOMIC DNA]</scope>
    <source>
        <strain evidence="3">ATCC 43989 / DSM 5975 / JCM 20966 / LMG 6465 / NBRC 14845 / NCIMB 13405 / ORS 571</strain>
    </source>
</reference>
<dbReference type="KEGG" id="azc:AZC_2193"/>
<protein>
    <submittedName>
        <fullName evidence="2">Uncharacterized protein</fullName>
    </submittedName>
</protein>
<reference evidence="2 3" key="3">
    <citation type="journal article" date="2008" name="BMC Genomics">
        <title>The genome of the versatile nitrogen fixer Azorhizobium caulinodans ORS571.</title>
        <authorList>
            <person name="Lee KB."/>
            <person name="Backer P.D."/>
            <person name="Aono T."/>
            <person name="Liu CT."/>
            <person name="Suzuki S."/>
            <person name="Suzuki T."/>
            <person name="Kaneko T."/>
            <person name="Yamada M."/>
            <person name="Tabata S."/>
            <person name="Kupfer D.M."/>
            <person name="Najar F.Z."/>
            <person name="Wiley G.B."/>
            <person name="Roe B."/>
            <person name="Binnewies T.T."/>
            <person name="Ussery D.W."/>
            <person name="D'Haeze W."/>
            <person name="Herder J.D."/>
            <person name="Gevers D."/>
            <person name="Vereecke D."/>
            <person name="Holsters M."/>
            <person name="Oyaizu H."/>
        </authorList>
    </citation>
    <scope>NUCLEOTIDE SEQUENCE [LARGE SCALE GENOMIC DNA]</scope>
    <source>
        <strain evidence="3">ATCC 43989 / DSM 5975 / JCM 20966 / LMG 6465 / NBRC 14845 / NCIMB 13405 / ORS 571</strain>
    </source>
</reference>
<dbReference type="AlphaFoldDB" id="A8I803"/>
<dbReference type="Proteomes" id="UP000000270">
    <property type="component" value="Chromosome"/>
</dbReference>
<dbReference type="HOGENOM" id="CLU_2144890_0_0_5"/>
<evidence type="ECO:0000313" key="3">
    <source>
        <dbReference type="Proteomes" id="UP000000270"/>
    </source>
</evidence>
<dbReference type="RefSeq" id="WP_012170720.1">
    <property type="nucleotide sequence ID" value="NC_009937.1"/>
</dbReference>
<name>A8I803_AZOC5</name>
<accession>A8I803</accession>
<feature type="region of interest" description="Disordered" evidence="1">
    <location>
        <begin position="59"/>
        <end position="121"/>
    </location>
</feature>
<reference evidence="3" key="2">
    <citation type="submission" date="2007-04" db="EMBL/GenBank/DDBJ databases">
        <title>Complete genome sequence of the nitrogen-fixing bacterium Azorhizobium caulinodans ORS571.</title>
        <authorList>
            <person name="Lee K.B."/>
            <person name="Backer P.D."/>
            <person name="Aono T."/>
            <person name="Liu C.T."/>
            <person name="Suzuki S."/>
            <person name="Suzuki T."/>
            <person name="Kaneko T."/>
            <person name="Yamada M."/>
            <person name="Tabata S."/>
            <person name="Kupfer D.M."/>
            <person name="Najar F.Z."/>
            <person name="Wiley G.B."/>
            <person name="Roe B."/>
            <person name="Binnewies T."/>
            <person name="Ussery D."/>
            <person name="Vereecke D."/>
            <person name="Gevers D."/>
            <person name="Holsters M."/>
            <person name="Oyaizu H."/>
        </authorList>
    </citation>
    <scope>NUCLEOTIDE SEQUENCE [LARGE SCALE GENOMIC DNA]</scope>
    <source>
        <strain evidence="3">ATCC 43989 / DSM 5975 / JCM 20966 / LMG 6465 / NBRC 14845 / NCIMB 13405 / ORS 571</strain>
    </source>
</reference>
<reference evidence="2 3" key="4">
    <citation type="journal article" date="2009" name="Appl. Environ. Microbiol.">
        <title>Comparative genome-wide transcriptional profiling of Azorhizobium caulinodans ORS571 grown under free-living and symbiotic conditions.</title>
        <authorList>
            <person name="Tsukada S."/>
            <person name="Aono T."/>
            <person name="Akiba N."/>
            <person name="Lee KB."/>
            <person name="Liu CT."/>
            <person name="Toyazaki H."/>
            <person name="Oyaizu H."/>
        </authorList>
    </citation>
    <scope>NUCLEOTIDE SEQUENCE [LARGE SCALE GENOMIC DNA]</scope>
    <source>
        <strain evidence="3">ATCC 43989 / DSM 5975 / JCM 20966 / LMG 6465 / NBRC 14845 / NCIMB 13405 / ORS 571</strain>
    </source>
</reference>
<reference evidence="2 3" key="6">
    <citation type="journal article" date="2011" name="Appl. Environ. Microbiol.">
        <title>Involvement of the azorhizobial chromosome partition gene (parA) in the onset of bacteroid differentiation during Sesbania rostrata stem nodule development.</title>
        <authorList>
            <person name="Liu CT."/>
            <person name="Lee KB."/>
            <person name="Wang YS."/>
            <person name="Peng MH."/>
            <person name="Lee KT."/>
            <person name="Suzuki S."/>
            <person name="Suzuki T."/>
            <person name="Oyaizu H."/>
        </authorList>
    </citation>
    <scope>NUCLEOTIDE SEQUENCE [LARGE SCALE GENOMIC DNA]</scope>
    <source>
        <strain evidence="3">ATCC 43989 / DSM 5975 / JCM 20966 / LMG 6465 / NBRC 14845 / NCIMB 13405 / ORS 571</strain>
    </source>
</reference>
<reference evidence="2 3" key="5">
    <citation type="journal article" date="2010" name="Appl. Environ. Microbiol.">
        <title>phrR-like gene praR of Azorhizobium caulinodans ORS571 is essential for symbiosis with Sesbania rostrata and is involved in expression of reb genes.</title>
        <authorList>
            <person name="Akiba N."/>
            <person name="Aono T."/>
            <person name="Toyazaki H."/>
            <person name="Sato S."/>
            <person name="Oyaizu H."/>
        </authorList>
    </citation>
    <scope>NUCLEOTIDE SEQUENCE [LARGE SCALE GENOMIC DNA]</scope>
    <source>
        <strain evidence="3">ATCC 43989 / DSM 5975 / JCM 20966 / LMG 6465 / NBRC 14845 / NCIMB 13405 / ORS 571</strain>
    </source>
</reference>
<dbReference type="eggNOG" id="ENOG5032CVE">
    <property type="taxonomic scope" value="Bacteria"/>
</dbReference>
<keyword evidence="3" id="KW-1185">Reference proteome</keyword>
<evidence type="ECO:0000313" key="2">
    <source>
        <dbReference type="EMBL" id="BAF88191.1"/>
    </source>
</evidence>
<gene>
    <name evidence="2" type="ordered locus">AZC_2193</name>
</gene>
<organism evidence="2 3">
    <name type="scientific">Azorhizobium caulinodans (strain ATCC 43989 / DSM 5975 / JCM 20966 / LMG 6465 / NBRC 14845 / NCIMB 13405 / ORS 571)</name>
    <dbReference type="NCBI Taxonomy" id="438753"/>
    <lineage>
        <taxon>Bacteria</taxon>
        <taxon>Pseudomonadati</taxon>
        <taxon>Pseudomonadota</taxon>
        <taxon>Alphaproteobacteria</taxon>
        <taxon>Hyphomicrobiales</taxon>
        <taxon>Xanthobacteraceae</taxon>
        <taxon>Azorhizobium</taxon>
    </lineage>
</organism>
<dbReference type="EMBL" id="AP009384">
    <property type="protein sequence ID" value="BAF88191.1"/>
    <property type="molecule type" value="Genomic_DNA"/>
</dbReference>
<evidence type="ECO:0000256" key="1">
    <source>
        <dbReference type="SAM" id="MobiDB-lite"/>
    </source>
</evidence>
<sequence length="121" mass="12127">MSKVWSFTGAGAAGGALLCALGAVVLLPADAARAQSSSGSVPHIEIHPRKPDVVQLPVIPQGSYLDPGPGPAIKPDVPIGDDRNEDYVFPADLGGFDGASPPGDPTSGGGWSPLPGDTPSF</sequence>
<proteinExistence type="predicted"/>